<proteinExistence type="predicted"/>
<evidence type="ECO:0000313" key="1">
    <source>
        <dbReference type="EMBL" id="AYV86021.1"/>
    </source>
</evidence>
<sequence length="203" mass="23583">MVSVKVARSKIISAKLLVDFTKLPWSALNYHNLSPFHIKEAKRICSAYKTGLFPGSIACQTGSEPDEQMSYIKRFHNYLQFAAITQDEVRIVRDRTTSERNGKSYLTTKYFRRRQEGWQAAEEINKEGTVVGYFVNGFVYHSQDVGTVHELIFKNVYYRLIAELPEFIQLLTYLKTNYELELTGLEESFLIHLKLLLLEKAKE</sequence>
<name>A0A3G5AI91_9VIRU</name>
<dbReference type="EMBL" id="MK072491">
    <property type="protein sequence ID" value="AYV86021.1"/>
    <property type="molecule type" value="Genomic_DNA"/>
</dbReference>
<accession>A0A3G5AI91</accession>
<reference evidence="1" key="1">
    <citation type="submission" date="2018-10" db="EMBL/GenBank/DDBJ databases">
        <title>Hidden diversity of soil giant viruses.</title>
        <authorList>
            <person name="Schulz F."/>
            <person name="Alteio L."/>
            <person name="Goudeau D."/>
            <person name="Ryan E.M."/>
            <person name="Malmstrom R.R."/>
            <person name="Blanchard J."/>
            <person name="Woyke T."/>
        </authorList>
    </citation>
    <scope>NUCLEOTIDE SEQUENCE</scope>
    <source>
        <strain evidence="1">SOV1</strain>
    </source>
</reference>
<gene>
    <name evidence="1" type="ORF">Solivirus3_21</name>
</gene>
<organism evidence="1">
    <name type="scientific">Solivirus sp</name>
    <dbReference type="NCBI Taxonomy" id="2487772"/>
    <lineage>
        <taxon>Viruses</taxon>
        <taxon>Pithoviruses</taxon>
    </lineage>
</organism>
<protein>
    <submittedName>
        <fullName evidence="1">Uncharacterized protein</fullName>
    </submittedName>
</protein>